<dbReference type="InterPro" id="IPR052164">
    <property type="entry name" value="Anthracycline_SecMetBiosynth"/>
</dbReference>
<dbReference type="PROSITE" id="PS51819">
    <property type="entry name" value="VOC"/>
    <property type="match status" value="1"/>
</dbReference>
<organism evidence="3 4">
    <name type="scientific">Amycolatopsis thermalba</name>
    <dbReference type="NCBI Taxonomy" id="944492"/>
    <lineage>
        <taxon>Bacteria</taxon>
        <taxon>Bacillati</taxon>
        <taxon>Actinomycetota</taxon>
        <taxon>Actinomycetes</taxon>
        <taxon>Pseudonocardiales</taxon>
        <taxon>Pseudonocardiaceae</taxon>
        <taxon>Amycolatopsis</taxon>
    </lineage>
</organism>
<dbReference type="PANTHER" id="PTHR33993">
    <property type="entry name" value="GLYOXALASE-RELATED"/>
    <property type="match status" value="1"/>
</dbReference>
<reference evidence="3" key="1">
    <citation type="submission" date="2022-01" db="EMBL/GenBank/DDBJ databases">
        <title>PSI-footprinting approach for the identification of protein synthesis inhibitor producers.</title>
        <authorList>
            <person name="Handel F."/>
            <person name="Kulik A."/>
            <person name="Wex K.W."/>
            <person name="Berscheid A."/>
            <person name="Saur J.S."/>
            <person name="Winkler A."/>
            <person name="Wibberg D."/>
            <person name="Kalinowski J."/>
            <person name="Broetz-Oesterhelt H."/>
            <person name="Mast Y."/>
        </authorList>
    </citation>
    <scope>NUCLEOTIDE SEQUENCE</scope>
    <source>
        <strain evidence="3">KNN 49.3e</strain>
    </source>
</reference>
<dbReference type="InterPro" id="IPR037523">
    <property type="entry name" value="VOC_core"/>
</dbReference>
<evidence type="ECO:0000313" key="3">
    <source>
        <dbReference type="EMBL" id="UQS22591.1"/>
    </source>
</evidence>
<feature type="domain" description="VOC" evidence="2">
    <location>
        <begin position="11"/>
        <end position="145"/>
    </location>
</feature>
<dbReference type="RefSeq" id="WP_094006936.1">
    <property type="nucleotide sequence ID" value="NZ_CP091196.1"/>
</dbReference>
<dbReference type="InterPro" id="IPR004360">
    <property type="entry name" value="Glyas_Fos-R_dOase_dom"/>
</dbReference>
<feature type="region of interest" description="Disordered" evidence="1">
    <location>
        <begin position="47"/>
        <end position="89"/>
    </location>
</feature>
<dbReference type="Pfam" id="PF00903">
    <property type="entry name" value="Glyoxalase"/>
    <property type="match status" value="1"/>
</dbReference>
<dbReference type="EMBL" id="CP091196">
    <property type="protein sequence ID" value="UQS22591.1"/>
    <property type="molecule type" value="Genomic_DNA"/>
</dbReference>
<keyword evidence="4" id="KW-1185">Reference proteome</keyword>
<name>A0ABY4NRD1_9PSEU</name>
<dbReference type="Proteomes" id="UP000830158">
    <property type="component" value="Chromosome"/>
</dbReference>
<evidence type="ECO:0000259" key="2">
    <source>
        <dbReference type="PROSITE" id="PS51819"/>
    </source>
</evidence>
<dbReference type="Gene3D" id="3.10.180.10">
    <property type="entry name" value="2,3-Dihydroxybiphenyl 1,2-Dioxygenase, domain 1"/>
    <property type="match status" value="1"/>
</dbReference>
<proteinExistence type="predicted"/>
<dbReference type="CDD" id="cd07247">
    <property type="entry name" value="SgaA_N_like"/>
    <property type="match status" value="1"/>
</dbReference>
<dbReference type="PANTHER" id="PTHR33993:SF1">
    <property type="entry name" value="GLYOXALASE FAMILY PROTEIN"/>
    <property type="match status" value="1"/>
</dbReference>
<dbReference type="InterPro" id="IPR029068">
    <property type="entry name" value="Glyas_Bleomycin-R_OHBP_Dase"/>
</dbReference>
<sequence>MTETTTHQHHSFDYIELTVTDVGEAKRFYGEAFGWTFNDCGPEYAGIRNPRDGTGPEVGGLRAGDAVRPEDLPADDAVPPGNLRAGEAGRPGGPLVLLYSADLEQSVSAVQQAGGRVVNGPYSFPGGRRFHFTDPSGNELGVWSEGG</sequence>
<dbReference type="SUPFAM" id="SSF54593">
    <property type="entry name" value="Glyoxalase/Bleomycin resistance protein/Dihydroxybiphenyl dioxygenase"/>
    <property type="match status" value="1"/>
</dbReference>
<evidence type="ECO:0000313" key="4">
    <source>
        <dbReference type="Proteomes" id="UP000830158"/>
    </source>
</evidence>
<protein>
    <submittedName>
        <fullName evidence="3">VOC family protein</fullName>
    </submittedName>
</protein>
<gene>
    <name evidence="3" type="ORF">L1857_07030</name>
</gene>
<evidence type="ECO:0000256" key="1">
    <source>
        <dbReference type="SAM" id="MobiDB-lite"/>
    </source>
</evidence>
<accession>A0ABY4NRD1</accession>